<keyword evidence="1" id="KW-0813">Transport</keyword>
<dbReference type="GO" id="GO:0019867">
    <property type="term" value="C:outer membrane"/>
    <property type="evidence" value="ECO:0007669"/>
    <property type="project" value="InterPro"/>
</dbReference>
<evidence type="ECO:0000259" key="4">
    <source>
        <dbReference type="SMART" id="SM00965"/>
    </source>
</evidence>
<reference evidence="5" key="1">
    <citation type="submission" date="2018-06" db="EMBL/GenBank/DDBJ databases">
        <authorList>
            <person name="Zhirakovskaya E."/>
        </authorList>
    </citation>
    <scope>NUCLEOTIDE SEQUENCE</scope>
</reference>
<dbReference type="PANTHER" id="PTHR30604:SF1">
    <property type="entry name" value="DNA UTILIZATION PROTEIN HOFQ"/>
    <property type="match status" value="1"/>
</dbReference>
<feature type="domain" description="Secretin/TonB short N-terminal" evidence="4">
    <location>
        <begin position="308"/>
        <end position="356"/>
    </location>
</feature>
<evidence type="ECO:0000313" key="5">
    <source>
        <dbReference type="EMBL" id="VAW96120.1"/>
    </source>
</evidence>
<name>A0A3B1A3G5_9ZZZZ</name>
<dbReference type="InterPro" id="IPR011662">
    <property type="entry name" value="Secretin/TonB_short_N"/>
</dbReference>
<dbReference type="Gene3D" id="3.30.1370.120">
    <property type="match status" value="1"/>
</dbReference>
<gene>
    <name evidence="5" type="ORF">MNBD_GAMMA21-1311</name>
</gene>
<evidence type="ECO:0000256" key="3">
    <source>
        <dbReference type="ARBA" id="ARBA00023237"/>
    </source>
</evidence>
<dbReference type="AlphaFoldDB" id="A0A3B1A3G5"/>
<dbReference type="InterPro" id="IPR038591">
    <property type="entry name" value="NolW-like_sf"/>
</dbReference>
<dbReference type="Gene3D" id="2.60.40.3470">
    <property type="match status" value="1"/>
</dbReference>
<evidence type="ECO:0000256" key="1">
    <source>
        <dbReference type="ARBA" id="ARBA00022448"/>
    </source>
</evidence>
<dbReference type="Gene3D" id="2.60.40.3500">
    <property type="match status" value="1"/>
</dbReference>
<dbReference type="PANTHER" id="PTHR30604">
    <property type="entry name" value="PROTEIN TRANSPORT PROTEIN HOFQ"/>
    <property type="match status" value="1"/>
</dbReference>
<accession>A0A3B1A3G5</accession>
<organism evidence="5">
    <name type="scientific">hydrothermal vent metagenome</name>
    <dbReference type="NCBI Taxonomy" id="652676"/>
    <lineage>
        <taxon>unclassified sequences</taxon>
        <taxon>metagenomes</taxon>
        <taxon>ecological metagenomes</taxon>
    </lineage>
</organism>
<proteinExistence type="predicted"/>
<sequence length="420" mass="45519">MKTGMQNILNTYYRLMSVLAICVVSQFAGISSAYAAATLDDITFSTTAGDQLEVTLHLSGDIPEPGSFTIDNPARIALDLPGTKVNMQERNIDVGVGLARSIKTVEAGGRTRVVINLARLTQYNINKRGDKIIIKLGGSAGNSAGAVSAGSSANLIPVSGGGNTVQDVQFRRGSKGEGRVVITVSNPNTVMDMMRRGDQVIVTLQDTILPEKLERRLDVLDFGTPVRTVDAFKHGKDVRVVMSAAGVFEHLGYQADNRITLDVKKFIKPKETIAKKKKKEYIGERLSLNFQNIEVRAVLQLIADFTGVNMVTSDAVTGNVTLRLKNVPWDQALDIILKTKGLDKRQKGNVMLVAPTADLAAQEKLELEAAKQIIELAPVISETIQVNYAKASELVPILEAKGNSLMSDRGNVAFDERTNK</sequence>
<protein>
    <submittedName>
        <fullName evidence="5">Type IV pilus biogenesis protein PilQ</fullName>
    </submittedName>
</protein>
<keyword evidence="3" id="KW-0998">Cell outer membrane</keyword>
<dbReference type="EMBL" id="UOFR01000037">
    <property type="protein sequence ID" value="VAW96120.1"/>
    <property type="molecule type" value="Genomic_DNA"/>
</dbReference>
<dbReference type="Pfam" id="PF07660">
    <property type="entry name" value="STN"/>
    <property type="match status" value="1"/>
</dbReference>
<dbReference type="SMART" id="SM00965">
    <property type="entry name" value="STN"/>
    <property type="match status" value="1"/>
</dbReference>
<dbReference type="Gene3D" id="3.30.1370.130">
    <property type="match status" value="1"/>
</dbReference>
<evidence type="ECO:0000256" key="2">
    <source>
        <dbReference type="ARBA" id="ARBA00023136"/>
    </source>
</evidence>
<dbReference type="InterPro" id="IPR051808">
    <property type="entry name" value="Type_IV_pilus_biogenesis"/>
</dbReference>
<dbReference type="Pfam" id="PF11741">
    <property type="entry name" value="AMIN"/>
    <property type="match status" value="2"/>
</dbReference>
<dbReference type="InterPro" id="IPR021731">
    <property type="entry name" value="AMIN_dom"/>
</dbReference>
<feature type="non-terminal residue" evidence="5">
    <location>
        <position position="420"/>
    </location>
</feature>
<keyword evidence="2" id="KW-0472">Membrane</keyword>